<comment type="caution">
    <text evidence="2">The sequence shown here is derived from an EMBL/GenBank/DDBJ whole genome shotgun (WGS) entry which is preliminary data.</text>
</comment>
<evidence type="ECO:0000313" key="2">
    <source>
        <dbReference type="EMBL" id="PRQ09104.1"/>
    </source>
</evidence>
<dbReference type="EMBL" id="PVNL01000030">
    <property type="protein sequence ID" value="PRQ09104.1"/>
    <property type="molecule type" value="Genomic_DNA"/>
</dbReference>
<name>A0A2S9YVK2_9BACT</name>
<feature type="compositionally biased region" description="Basic and acidic residues" evidence="1">
    <location>
        <begin position="7"/>
        <end position="30"/>
    </location>
</feature>
<organism evidence="2 3">
    <name type="scientific">Enhygromyxa salina</name>
    <dbReference type="NCBI Taxonomy" id="215803"/>
    <lineage>
        <taxon>Bacteria</taxon>
        <taxon>Pseudomonadati</taxon>
        <taxon>Myxococcota</taxon>
        <taxon>Polyangia</taxon>
        <taxon>Nannocystales</taxon>
        <taxon>Nannocystaceae</taxon>
        <taxon>Enhygromyxa</taxon>
    </lineage>
</organism>
<sequence>MALKGLRARDWIEEHGHEQRRRADEHIALA</sequence>
<proteinExistence type="predicted"/>
<protein>
    <submittedName>
        <fullName evidence="2">Uncharacterized protein</fullName>
    </submittedName>
</protein>
<dbReference type="AlphaFoldDB" id="A0A2S9YVK2"/>
<reference evidence="2 3" key="1">
    <citation type="submission" date="2018-03" db="EMBL/GenBank/DDBJ databases">
        <title>Draft Genome Sequences of the Obligatory Marine Myxobacteria Enhygromyxa salina SWB007.</title>
        <authorList>
            <person name="Poehlein A."/>
            <person name="Moghaddam J.A."/>
            <person name="Harms H."/>
            <person name="Alanjari M."/>
            <person name="Koenig G.M."/>
            <person name="Daniel R."/>
            <person name="Schaeberle T.F."/>
        </authorList>
    </citation>
    <scope>NUCLEOTIDE SEQUENCE [LARGE SCALE GENOMIC DNA]</scope>
    <source>
        <strain evidence="2 3">SWB007</strain>
    </source>
</reference>
<dbReference type="Proteomes" id="UP000238823">
    <property type="component" value="Unassembled WGS sequence"/>
</dbReference>
<evidence type="ECO:0000313" key="3">
    <source>
        <dbReference type="Proteomes" id="UP000238823"/>
    </source>
</evidence>
<accession>A0A2S9YVK2</accession>
<gene>
    <name evidence="2" type="ORF">ENSA7_10940</name>
</gene>
<feature type="region of interest" description="Disordered" evidence="1">
    <location>
        <begin position="1"/>
        <end position="30"/>
    </location>
</feature>
<evidence type="ECO:0000256" key="1">
    <source>
        <dbReference type="SAM" id="MobiDB-lite"/>
    </source>
</evidence>